<dbReference type="PANTHER" id="PTHR23502">
    <property type="entry name" value="MAJOR FACILITATOR SUPERFAMILY"/>
    <property type="match status" value="1"/>
</dbReference>
<comment type="subcellular location">
    <subcellularLocation>
        <location evidence="1">Cell membrane</location>
        <topology evidence="1">Multi-pass membrane protein</topology>
    </subcellularLocation>
</comment>
<accession>A0ABY8H9G6</accession>
<dbReference type="RefSeq" id="WP_278159550.1">
    <property type="nucleotide sequence ID" value="NZ_CP121252.1"/>
</dbReference>
<dbReference type="Pfam" id="PF07690">
    <property type="entry name" value="MFS_1"/>
    <property type="match status" value="1"/>
</dbReference>
<feature type="transmembrane region" description="Helical" evidence="8">
    <location>
        <begin position="112"/>
        <end position="135"/>
    </location>
</feature>
<evidence type="ECO:0000256" key="8">
    <source>
        <dbReference type="SAM" id="Phobius"/>
    </source>
</evidence>
<feature type="transmembrane region" description="Helical" evidence="8">
    <location>
        <begin position="320"/>
        <end position="345"/>
    </location>
</feature>
<dbReference type="InterPro" id="IPR036259">
    <property type="entry name" value="MFS_trans_sf"/>
</dbReference>
<feature type="transmembrane region" description="Helical" evidence="8">
    <location>
        <begin position="293"/>
        <end position="314"/>
    </location>
</feature>
<dbReference type="PROSITE" id="PS50850">
    <property type="entry name" value="MFS"/>
    <property type="match status" value="1"/>
</dbReference>
<comment type="similarity">
    <text evidence="2">Belongs to the major facilitator superfamily. Bcr/CmlA family.</text>
</comment>
<feature type="domain" description="Major facilitator superfamily (MFS) profile" evidence="9">
    <location>
        <begin position="23"/>
        <end position="405"/>
    </location>
</feature>
<keyword evidence="3" id="KW-0813">Transport</keyword>
<name>A0ABY8H9G6_9MICC</name>
<evidence type="ECO:0000256" key="1">
    <source>
        <dbReference type="ARBA" id="ARBA00004651"/>
    </source>
</evidence>
<dbReference type="SUPFAM" id="SSF103473">
    <property type="entry name" value="MFS general substrate transporter"/>
    <property type="match status" value="1"/>
</dbReference>
<feature type="transmembrane region" description="Helical" evidence="8">
    <location>
        <begin position="18"/>
        <end position="37"/>
    </location>
</feature>
<dbReference type="CDD" id="cd17320">
    <property type="entry name" value="MFS_MdfA_MDR_like"/>
    <property type="match status" value="1"/>
</dbReference>
<feature type="transmembrane region" description="Helical" evidence="8">
    <location>
        <begin position="383"/>
        <end position="404"/>
    </location>
</feature>
<dbReference type="EMBL" id="CP121252">
    <property type="protein sequence ID" value="WFP17812.1"/>
    <property type="molecule type" value="Genomic_DNA"/>
</dbReference>
<dbReference type="InterPro" id="IPR011701">
    <property type="entry name" value="MFS"/>
</dbReference>
<feature type="transmembrane region" description="Helical" evidence="8">
    <location>
        <begin position="88"/>
        <end position="106"/>
    </location>
</feature>
<keyword evidence="7 8" id="KW-0472">Membrane</keyword>
<keyword evidence="4" id="KW-1003">Cell membrane</keyword>
<dbReference type="Proteomes" id="UP001219037">
    <property type="component" value="Chromosome"/>
</dbReference>
<keyword evidence="6 8" id="KW-1133">Transmembrane helix</keyword>
<feature type="transmembrane region" description="Helical" evidence="8">
    <location>
        <begin position="147"/>
        <end position="172"/>
    </location>
</feature>
<evidence type="ECO:0000256" key="3">
    <source>
        <dbReference type="ARBA" id="ARBA00022448"/>
    </source>
</evidence>
<dbReference type="InterPro" id="IPR020846">
    <property type="entry name" value="MFS_dom"/>
</dbReference>
<gene>
    <name evidence="10" type="ORF">P8192_06880</name>
</gene>
<evidence type="ECO:0000256" key="4">
    <source>
        <dbReference type="ARBA" id="ARBA00022475"/>
    </source>
</evidence>
<feature type="transmembrane region" description="Helical" evidence="8">
    <location>
        <begin position="178"/>
        <end position="197"/>
    </location>
</feature>
<keyword evidence="5 8" id="KW-0812">Transmembrane</keyword>
<evidence type="ECO:0000259" key="9">
    <source>
        <dbReference type="PROSITE" id="PS50850"/>
    </source>
</evidence>
<organism evidence="10 11">
    <name type="scientific">Citricoccus muralis</name>
    <dbReference type="NCBI Taxonomy" id="169134"/>
    <lineage>
        <taxon>Bacteria</taxon>
        <taxon>Bacillati</taxon>
        <taxon>Actinomycetota</taxon>
        <taxon>Actinomycetes</taxon>
        <taxon>Micrococcales</taxon>
        <taxon>Micrococcaceae</taxon>
        <taxon>Citricoccus</taxon>
    </lineage>
</organism>
<dbReference type="Gene3D" id="1.20.1720.10">
    <property type="entry name" value="Multidrug resistance protein D"/>
    <property type="match status" value="1"/>
</dbReference>
<feature type="transmembrane region" description="Helical" evidence="8">
    <location>
        <begin position="57"/>
        <end position="76"/>
    </location>
</feature>
<reference evidence="10 11" key="1">
    <citation type="submission" date="2023-04" db="EMBL/GenBank/DDBJ databases">
        <title>Funneling lignin-derived compounds into biodiesel using alkali-halophilic Citricoccus sp. P2.</title>
        <authorList>
            <person name="Luo C.-B."/>
        </authorList>
    </citation>
    <scope>NUCLEOTIDE SEQUENCE [LARGE SCALE GENOMIC DNA]</scope>
    <source>
        <strain evidence="10 11">P2</strain>
    </source>
</reference>
<dbReference type="NCBIfam" id="TIGR00710">
    <property type="entry name" value="efflux_Bcr_CflA"/>
    <property type="match status" value="1"/>
</dbReference>
<dbReference type="PANTHER" id="PTHR23502:SF132">
    <property type="entry name" value="POLYAMINE TRANSPORTER 2-RELATED"/>
    <property type="match status" value="1"/>
</dbReference>
<evidence type="ECO:0000256" key="6">
    <source>
        <dbReference type="ARBA" id="ARBA00022989"/>
    </source>
</evidence>
<evidence type="ECO:0000256" key="7">
    <source>
        <dbReference type="ARBA" id="ARBA00023136"/>
    </source>
</evidence>
<evidence type="ECO:0000256" key="2">
    <source>
        <dbReference type="ARBA" id="ARBA00006236"/>
    </source>
</evidence>
<feature type="transmembrane region" description="Helical" evidence="8">
    <location>
        <begin position="357"/>
        <end position="377"/>
    </location>
</feature>
<evidence type="ECO:0000256" key="5">
    <source>
        <dbReference type="ARBA" id="ARBA00022692"/>
    </source>
</evidence>
<feature type="transmembrane region" description="Helical" evidence="8">
    <location>
        <begin position="261"/>
        <end position="281"/>
    </location>
</feature>
<protein>
    <submittedName>
        <fullName evidence="10">Multidrug effflux MFS transporter</fullName>
    </submittedName>
</protein>
<dbReference type="InterPro" id="IPR004812">
    <property type="entry name" value="Efflux_drug-R_Bcr/CmlA"/>
</dbReference>
<sequence length="417" mass="42616">MTPTSDHGMKSDDAGQRGLGPGLLTLLGFLAAVGPFATDMYLASFTDIASSLGAPASSVQLTLTAFMAGIASGQLIHGPLSDRLGRRPVLLTAMLLFALTSILMVFSPNIEVFMALRVVQGFAGAAGIVLARAIAVDLSSGGTAVRALSLISTVVSVAPLIAPLVGGAVATFFGWRGVLAVLAVIATLMFLVTLVGVPETVPAHDRRTGGLGAMYRPMWDLVRVRFYVAHVGAFAMVFVAIMSYVAASPFVGQRILGMNEIQYGMSFAAGATALIMANLINARVAPRTGPARMLLLGNVLALSAGSAMALLVFIDTLSIPTFIACAFLLSGGAGLVMSNASALAFTVTTRSTRGAGAALMGASQFILGGIATPLVGLGGEETAVPMVVCILFGVVVSLLLTLIARGGRRPAPVGPHS</sequence>
<evidence type="ECO:0000313" key="10">
    <source>
        <dbReference type="EMBL" id="WFP17812.1"/>
    </source>
</evidence>
<proteinExistence type="inferred from homology"/>
<evidence type="ECO:0000313" key="11">
    <source>
        <dbReference type="Proteomes" id="UP001219037"/>
    </source>
</evidence>
<feature type="transmembrane region" description="Helical" evidence="8">
    <location>
        <begin position="224"/>
        <end position="246"/>
    </location>
</feature>
<keyword evidence="11" id="KW-1185">Reference proteome</keyword>